<feature type="region of interest" description="Disordered" evidence="1">
    <location>
        <begin position="115"/>
        <end position="136"/>
    </location>
</feature>
<sequence>MCRGGAVRPCRRRREHSAGRPACWSTARSSGCPLASPLSSRGTRGSRNFVNHGTCLRQIVLIRASCLRPPEQAGPSHVHHRHLTWSCLPLKTKSASWKKKAGEMKTATVTSSLGARQVHHGVDSPPESRRKRNRVGTIHRSMPGMLFWLARRAQLFMCWREAGEGGREGRTQTTG</sequence>
<dbReference type="EMBL" id="GG666583">
    <property type="protein sequence ID" value="EEN52230.1"/>
    <property type="molecule type" value="Genomic_DNA"/>
</dbReference>
<organism>
    <name type="scientific">Branchiostoma floridae</name>
    <name type="common">Florida lancelet</name>
    <name type="synonym">Amphioxus</name>
    <dbReference type="NCBI Taxonomy" id="7739"/>
    <lineage>
        <taxon>Eukaryota</taxon>
        <taxon>Metazoa</taxon>
        <taxon>Chordata</taxon>
        <taxon>Cephalochordata</taxon>
        <taxon>Leptocardii</taxon>
        <taxon>Amphioxiformes</taxon>
        <taxon>Branchiostomatidae</taxon>
        <taxon>Branchiostoma</taxon>
    </lineage>
</organism>
<protein>
    <submittedName>
        <fullName evidence="2">Uncharacterized protein</fullName>
    </submittedName>
</protein>
<name>C3Z5W7_BRAFL</name>
<proteinExistence type="predicted"/>
<gene>
    <name evidence="2" type="ORF">BRAFLDRAFT_66034</name>
</gene>
<feature type="region of interest" description="Disordered" evidence="1">
    <location>
        <begin position="22"/>
        <end position="45"/>
    </location>
</feature>
<evidence type="ECO:0000313" key="2">
    <source>
        <dbReference type="EMBL" id="EEN52230.1"/>
    </source>
</evidence>
<evidence type="ECO:0000256" key="1">
    <source>
        <dbReference type="SAM" id="MobiDB-lite"/>
    </source>
</evidence>
<dbReference type="InParanoid" id="C3Z5W7"/>
<reference evidence="2" key="1">
    <citation type="journal article" date="2008" name="Nature">
        <title>The amphioxus genome and the evolution of the chordate karyotype.</title>
        <authorList>
            <consortium name="US DOE Joint Genome Institute (JGI-PGF)"/>
            <person name="Putnam N.H."/>
            <person name="Butts T."/>
            <person name="Ferrier D.E.K."/>
            <person name="Furlong R.F."/>
            <person name="Hellsten U."/>
            <person name="Kawashima T."/>
            <person name="Robinson-Rechavi M."/>
            <person name="Shoguchi E."/>
            <person name="Terry A."/>
            <person name="Yu J.-K."/>
            <person name="Benito-Gutierrez E.L."/>
            <person name="Dubchak I."/>
            <person name="Garcia-Fernandez J."/>
            <person name="Gibson-Brown J.J."/>
            <person name="Grigoriev I.V."/>
            <person name="Horton A.C."/>
            <person name="de Jong P.J."/>
            <person name="Jurka J."/>
            <person name="Kapitonov V.V."/>
            <person name="Kohara Y."/>
            <person name="Kuroki Y."/>
            <person name="Lindquist E."/>
            <person name="Lucas S."/>
            <person name="Osoegawa K."/>
            <person name="Pennacchio L.A."/>
            <person name="Salamov A.A."/>
            <person name="Satou Y."/>
            <person name="Sauka-Spengler T."/>
            <person name="Schmutz J."/>
            <person name="Shin-I T."/>
            <person name="Toyoda A."/>
            <person name="Bronner-Fraser M."/>
            <person name="Fujiyama A."/>
            <person name="Holland L.Z."/>
            <person name="Holland P.W.H."/>
            <person name="Satoh N."/>
            <person name="Rokhsar D.S."/>
        </authorList>
    </citation>
    <scope>NUCLEOTIDE SEQUENCE [LARGE SCALE GENOMIC DNA]</scope>
    <source>
        <strain evidence="2">S238N-H82</strain>
        <tissue evidence="2">Testes</tissue>
    </source>
</reference>
<dbReference type="AlphaFoldDB" id="C3Z5W7"/>
<accession>C3Z5W7</accession>